<gene>
    <name evidence="2" type="ORF">AKO1_009856</name>
</gene>
<keyword evidence="3" id="KW-1185">Reference proteome</keyword>
<dbReference type="PROSITE" id="PS50132">
    <property type="entry name" value="RGS"/>
    <property type="match status" value="1"/>
</dbReference>
<dbReference type="Proteomes" id="UP001431209">
    <property type="component" value="Unassembled WGS sequence"/>
</dbReference>
<proteinExistence type="predicted"/>
<comment type="caution">
    <text evidence="2">The sequence shown here is derived from an EMBL/GenBank/DDBJ whole genome shotgun (WGS) entry which is preliminary data.</text>
</comment>
<reference evidence="2 3" key="1">
    <citation type="submission" date="2024-03" db="EMBL/GenBank/DDBJ databases">
        <title>The Acrasis kona genome and developmental transcriptomes reveal deep origins of eukaryotic multicellular pathways.</title>
        <authorList>
            <person name="Sheikh S."/>
            <person name="Fu C.-J."/>
            <person name="Brown M.W."/>
            <person name="Baldauf S.L."/>
        </authorList>
    </citation>
    <scope>NUCLEOTIDE SEQUENCE [LARGE SCALE GENOMIC DNA]</scope>
    <source>
        <strain evidence="2 3">ATCC MYA-3509</strain>
    </source>
</reference>
<feature type="domain" description="RGS" evidence="1">
    <location>
        <begin position="320"/>
        <end position="439"/>
    </location>
</feature>
<dbReference type="AlphaFoldDB" id="A0AAW2ZQJ3"/>
<dbReference type="Gene3D" id="1.10.167.10">
    <property type="entry name" value="Regulator of G-protein Signalling 4, domain 2"/>
    <property type="match status" value="1"/>
</dbReference>
<protein>
    <recommendedName>
        <fullName evidence="1">RGS domain-containing protein</fullName>
    </recommendedName>
</protein>
<organism evidence="2 3">
    <name type="scientific">Acrasis kona</name>
    <dbReference type="NCBI Taxonomy" id="1008807"/>
    <lineage>
        <taxon>Eukaryota</taxon>
        <taxon>Discoba</taxon>
        <taxon>Heterolobosea</taxon>
        <taxon>Tetramitia</taxon>
        <taxon>Eutetramitia</taxon>
        <taxon>Acrasidae</taxon>
        <taxon>Acrasis</taxon>
    </lineage>
</organism>
<dbReference type="InterPro" id="IPR036305">
    <property type="entry name" value="RGS_sf"/>
</dbReference>
<accession>A0AAW2ZQJ3</accession>
<dbReference type="InterPro" id="IPR016137">
    <property type="entry name" value="RGS"/>
</dbReference>
<evidence type="ECO:0000259" key="1">
    <source>
        <dbReference type="PROSITE" id="PS50132"/>
    </source>
</evidence>
<dbReference type="PANTHER" id="PTHR10845:SF192">
    <property type="entry name" value="DOUBLE HIT, ISOFORM B"/>
    <property type="match status" value="1"/>
</dbReference>
<dbReference type="Pfam" id="PF00615">
    <property type="entry name" value="RGS"/>
    <property type="match status" value="1"/>
</dbReference>
<evidence type="ECO:0000313" key="2">
    <source>
        <dbReference type="EMBL" id="KAL0491412.1"/>
    </source>
</evidence>
<dbReference type="SMART" id="SM00315">
    <property type="entry name" value="RGS"/>
    <property type="match status" value="1"/>
</dbReference>
<dbReference type="PANTHER" id="PTHR10845">
    <property type="entry name" value="REGULATOR OF G PROTEIN SIGNALING"/>
    <property type="match status" value="1"/>
</dbReference>
<name>A0AAW2ZQJ3_9EUKA</name>
<dbReference type="EMBL" id="JAOPGA020001798">
    <property type="protein sequence ID" value="KAL0491412.1"/>
    <property type="molecule type" value="Genomic_DNA"/>
</dbReference>
<dbReference type="SUPFAM" id="SSF48097">
    <property type="entry name" value="Regulator of G-protein signaling, RGS"/>
    <property type="match status" value="1"/>
</dbReference>
<dbReference type="CDD" id="cd07440">
    <property type="entry name" value="RGS"/>
    <property type="match status" value="1"/>
</dbReference>
<evidence type="ECO:0000313" key="3">
    <source>
        <dbReference type="Proteomes" id="UP001431209"/>
    </source>
</evidence>
<dbReference type="InterPro" id="IPR044926">
    <property type="entry name" value="RGS_subdomain_2"/>
</dbReference>
<sequence>MMRISASVMLSNGQKRTEVISLPIDATVIMFIVRLETTFNIQFPREASEDSSLKIILYASIFDYVNLLDRPLNETAIQDKSIVLIVGEYKPNPPQPEITEVKPKPRTFSEVPIGVLQKMIITQSQRPVSDLAESLRVLLVFLPQNSIEVVEQIIQCYPTLLQLNAVPVLIHRSTTEDFLKQIQSLSNHEMYDKVPRVSDPQGVFFGTFNIPDVSHLNLFLVEDQRVVAQRLDLSDSPDYVRLVIDPEGKGNHIADSRKCNEKLMRSKSIFIIKLPTKPEFEENEEQNTSSGCFCFVKNNNNDKIKVNQTVDDDSEDIIKTFTNILKDPTARKYFTLFSARESSIENISFWSEVTQRYKFITDEQERNRLAVKIVDNYFDQDNILGLNITNKQKSLVTKRLDAGDAGVDLFDKIIKEMENSVLTDTFMRFKRSDLYHEYKRRPTAN</sequence>